<evidence type="ECO:0000256" key="1">
    <source>
        <dbReference type="ARBA" id="ARBA00004275"/>
    </source>
</evidence>
<dbReference type="InterPro" id="IPR051053">
    <property type="entry name" value="ECH/Chromodomain_protein"/>
</dbReference>
<proteinExistence type="predicted"/>
<dbReference type="EMBL" id="CAICTM010002626">
    <property type="protein sequence ID" value="CAB9529791.1"/>
    <property type="molecule type" value="Genomic_DNA"/>
</dbReference>
<dbReference type="CDD" id="cd06558">
    <property type="entry name" value="crotonase-like"/>
    <property type="match status" value="1"/>
</dbReference>
<reference evidence="4" key="1">
    <citation type="submission" date="2020-06" db="EMBL/GenBank/DDBJ databases">
        <authorList>
            <consortium name="Plant Systems Biology data submission"/>
        </authorList>
    </citation>
    <scope>NUCLEOTIDE SEQUENCE</scope>
    <source>
        <strain evidence="4">D6</strain>
    </source>
</reference>
<dbReference type="Proteomes" id="UP001153069">
    <property type="component" value="Unassembled WGS sequence"/>
</dbReference>
<dbReference type="AlphaFoldDB" id="A0A9N8EYV4"/>
<organism evidence="4 5">
    <name type="scientific">Seminavis robusta</name>
    <dbReference type="NCBI Taxonomy" id="568900"/>
    <lineage>
        <taxon>Eukaryota</taxon>
        <taxon>Sar</taxon>
        <taxon>Stramenopiles</taxon>
        <taxon>Ochrophyta</taxon>
        <taxon>Bacillariophyta</taxon>
        <taxon>Bacillariophyceae</taxon>
        <taxon>Bacillariophycidae</taxon>
        <taxon>Naviculales</taxon>
        <taxon>Naviculaceae</taxon>
        <taxon>Seminavis</taxon>
    </lineage>
</organism>
<keyword evidence="3 4" id="KW-0413">Isomerase</keyword>
<dbReference type="GO" id="GO:0005777">
    <property type="term" value="C:peroxisome"/>
    <property type="evidence" value="ECO:0007669"/>
    <property type="project" value="UniProtKB-SubCell"/>
</dbReference>
<keyword evidence="5" id="KW-1185">Reference proteome</keyword>
<evidence type="ECO:0000256" key="2">
    <source>
        <dbReference type="ARBA" id="ARBA00023140"/>
    </source>
</evidence>
<dbReference type="Gene3D" id="3.90.226.10">
    <property type="entry name" value="2-enoyl-CoA Hydratase, Chain A, domain 1"/>
    <property type="match status" value="1"/>
</dbReference>
<dbReference type="InterPro" id="IPR001753">
    <property type="entry name" value="Enoyl-CoA_hydra/iso"/>
</dbReference>
<protein>
    <submittedName>
        <fullName evidence="4">CoA delta isomerase 2, mitochondrial</fullName>
    </submittedName>
</protein>
<evidence type="ECO:0000313" key="5">
    <source>
        <dbReference type="Proteomes" id="UP001153069"/>
    </source>
</evidence>
<dbReference type="GO" id="GO:0004165">
    <property type="term" value="F:delta(3)-delta(2)-enoyl-CoA isomerase activity"/>
    <property type="evidence" value="ECO:0007669"/>
    <property type="project" value="UniProtKB-ARBA"/>
</dbReference>
<sequence length="301" mass="32492">MARTCEKPFGGATTTPSLYGRGTVSICRRGNNGSILVAAINRPKVKNALNDDVYEDLIEVLEQAKNDPSIAAVVWTGAGTYFSSGADVNDGHFETANKKKAVTESILQKPGGRFMIAIVSFPKVLCAAVQGPVIGIAATALMQCDLVFFSDKAFFWAPFSRLALVPELTSSATFLETMGLSKANELLLLGKRVNAQTALEWGICSRVMSDCDTGGDPFHPHSLASRMCAELDQKLLSLPNGHATAQVFTDLVKGARRSRMHHVLLRELAVLDQRFQNGEVVEAAKQLVIGGTKNKTPRSRL</sequence>
<dbReference type="Pfam" id="PF00378">
    <property type="entry name" value="ECH_1"/>
    <property type="match status" value="1"/>
</dbReference>
<comment type="caution">
    <text evidence="4">The sequence shown here is derived from an EMBL/GenBank/DDBJ whole genome shotgun (WGS) entry which is preliminary data.</text>
</comment>
<dbReference type="OrthoDB" id="409763at2759"/>
<evidence type="ECO:0000313" key="4">
    <source>
        <dbReference type="EMBL" id="CAB9529791.1"/>
    </source>
</evidence>
<dbReference type="PANTHER" id="PTHR43684:SF1">
    <property type="entry name" value="ENOYL-COA DELTA ISOMERASE 2"/>
    <property type="match status" value="1"/>
</dbReference>
<accession>A0A9N8EYV4</accession>
<evidence type="ECO:0000256" key="3">
    <source>
        <dbReference type="ARBA" id="ARBA00023235"/>
    </source>
</evidence>
<gene>
    <name evidence="4" type="ORF">SEMRO_2628_G333000.1</name>
</gene>
<dbReference type="PANTHER" id="PTHR43684">
    <property type="match status" value="1"/>
</dbReference>
<keyword evidence="2" id="KW-0576">Peroxisome</keyword>
<name>A0A9N8EYV4_9STRA</name>
<dbReference type="SUPFAM" id="SSF52096">
    <property type="entry name" value="ClpP/crotonase"/>
    <property type="match status" value="1"/>
</dbReference>
<dbReference type="InterPro" id="IPR029045">
    <property type="entry name" value="ClpP/crotonase-like_dom_sf"/>
</dbReference>
<comment type="subcellular location">
    <subcellularLocation>
        <location evidence="1">Peroxisome</location>
    </subcellularLocation>
</comment>